<name>A0A6L9QNR7_9ACTN</name>
<dbReference type="RefSeq" id="WP_163061356.1">
    <property type="nucleotide sequence ID" value="NZ_JAAGLI010000877.1"/>
</dbReference>
<evidence type="ECO:0000313" key="2">
    <source>
        <dbReference type="Proteomes" id="UP000475532"/>
    </source>
</evidence>
<proteinExistence type="predicted"/>
<evidence type="ECO:0000313" key="1">
    <source>
        <dbReference type="EMBL" id="NEA27131.1"/>
    </source>
</evidence>
<reference evidence="1 2" key="1">
    <citation type="submission" date="2020-01" db="EMBL/GenBank/DDBJ databases">
        <title>Insect and environment-associated Actinomycetes.</title>
        <authorList>
            <person name="Currrie C."/>
            <person name="Chevrette M."/>
            <person name="Carlson C."/>
            <person name="Stubbendieck R."/>
            <person name="Wendt-Pienkowski E."/>
        </authorList>
    </citation>
    <scope>NUCLEOTIDE SEQUENCE [LARGE SCALE GENOMIC DNA]</scope>
    <source>
        <strain evidence="1 2">SID10258</strain>
    </source>
</reference>
<organism evidence="1 2">
    <name type="scientific">Actinomadura bangladeshensis</name>
    <dbReference type="NCBI Taxonomy" id="453573"/>
    <lineage>
        <taxon>Bacteria</taxon>
        <taxon>Bacillati</taxon>
        <taxon>Actinomycetota</taxon>
        <taxon>Actinomycetes</taxon>
        <taxon>Streptosporangiales</taxon>
        <taxon>Thermomonosporaceae</taxon>
        <taxon>Actinomadura</taxon>
    </lineage>
</organism>
<dbReference type="AlphaFoldDB" id="A0A6L9QNR7"/>
<dbReference type="EMBL" id="JAAGLI010000877">
    <property type="protein sequence ID" value="NEA27131.1"/>
    <property type="molecule type" value="Genomic_DNA"/>
</dbReference>
<evidence type="ECO:0008006" key="3">
    <source>
        <dbReference type="Google" id="ProtNLM"/>
    </source>
</evidence>
<comment type="caution">
    <text evidence="1">The sequence shown here is derived from an EMBL/GenBank/DDBJ whole genome shotgun (WGS) entry which is preliminary data.</text>
</comment>
<gene>
    <name evidence="1" type="ORF">G3I70_32220</name>
</gene>
<protein>
    <recommendedName>
        <fullName evidence="3">DUF4304 domain-containing protein</fullName>
    </recommendedName>
</protein>
<sequence>MSKISPASRLLTQTARDVLRPLGLKQHGSSRIWLDDHNWWLVVVEFQSATSIQGSYLNVGAMWLWRSPAVIGFDTALASSVRVRDHIDYRDDTQFTKAARSLATTAADQVEAYREHFSTLPAVAEHLESRLTRKSTIWDWYHAAVAAGMLGDVKRSRACFQKVLDDPDGKGASPFSWVTELQERVRRPYDMVRDSDAFRAWARDQILSCRGQLNLGSPTRAPFEPAEPLDRM</sequence>
<dbReference type="Proteomes" id="UP000475532">
    <property type="component" value="Unassembled WGS sequence"/>
</dbReference>
<accession>A0A6L9QNR7</accession>